<name>A0A0G1J815_9BACT</name>
<dbReference type="PRINTS" id="PR00120">
    <property type="entry name" value="HATPASE"/>
</dbReference>
<feature type="transmembrane region" description="Helical" evidence="8">
    <location>
        <begin position="780"/>
        <end position="803"/>
    </location>
</feature>
<feature type="transmembrane region" description="Helical" evidence="8">
    <location>
        <begin position="747"/>
        <end position="768"/>
    </location>
</feature>
<dbReference type="InterPro" id="IPR006068">
    <property type="entry name" value="ATPase_P-typ_cation-transptr_C"/>
</dbReference>
<gene>
    <name evidence="10" type="ORF">UW61_C0009G0017</name>
</gene>
<comment type="caution">
    <text evidence="10">The sequence shown here is derived from an EMBL/GenBank/DDBJ whole genome shotgun (WGS) entry which is preliminary data.</text>
</comment>
<keyword evidence="10" id="KW-0378">Hydrolase</keyword>
<keyword evidence="6 8" id="KW-1133">Transmembrane helix</keyword>
<evidence type="ECO:0000313" key="10">
    <source>
        <dbReference type="EMBL" id="KKT67430.1"/>
    </source>
</evidence>
<dbReference type="InterPro" id="IPR018303">
    <property type="entry name" value="ATPase_P-typ_P_site"/>
</dbReference>
<dbReference type="Gene3D" id="3.40.1110.10">
    <property type="entry name" value="Calcium-transporting ATPase, cytoplasmic domain N"/>
    <property type="match status" value="2"/>
</dbReference>
<dbReference type="Pfam" id="PF00690">
    <property type="entry name" value="Cation_ATPase_N"/>
    <property type="match status" value="1"/>
</dbReference>
<feature type="transmembrane region" description="Helical" evidence="8">
    <location>
        <begin position="714"/>
        <end position="735"/>
    </location>
</feature>
<dbReference type="EC" id="3.6.3.8" evidence="10"/>
<evidence type="ECO:0000256" key="8">
    <source>
        <dbReference type="SAM" id="Phobius"/>
    </source>
</evidence>
<dbReference type="SFLD" id="SFLDF00027">
    <property type="entry name" value="p-type_atpase"/>
    <property type="match status" value="1"/>
</dbReference>
<dbReference type="GO" id="GO:0016020">
    <property type="term" value="C:membrane"/>
    <property type="evidence" value="ECO:0007669"/>
    <property type="project" value="UniProtKB-SubCell"/>
</dbReference>
<dbReference type="Proteomes" id="UP000033901">
    <property type="component" value="Unassembled WGS sequence"/>
</dbReference>
<dbReference type="PANTHER" id="PTHR42861">
    <property type="entry name" value="CALCIUM-TRANSPORTING ATPASE"/>
    <property type="match status" value="1"/>
</dbReference>
<comment type="subcellular location">
    <subcellularLocation>
        <location evidence="1">Membrane</location>
        <topology evidence="1">Multi-pass membrane protein</topology>
    </subcellularLocation>
</comment>
<dbReference type="SUPFAM" id="SSF81665">
    <property type="entry name" value="Calcium ATPase, transmembrane domain M"/>
    <property type="match status" value="1"/>
</dbReference>
<dbReference type="PRINTS" id="PR00119">
    <property type="entry name" value="CATATPASE"/>
</dbReference>
<dbReference type="InterPro" id="IPR036412">
    <property type="entry name" value="HAD-like_sf"/>
</dbReference>
<dbReference type="NCBIfam" id="TIGR01494">
    <property type="entry name" value="ATPase_P-type"/>
    <property type="match status" value="2"/>
</dbReference>
<proteinExistence type="predicted"/>
<dbReference type="Pfam" id="PF00702">
    <property type="entry name" value="Hydrolase"/>
    <property type="match status" value="1"/>
</dbReference>
<dbReference type="InterPro" id="IPR004014">
    <property type="entry name" value="ATPase_P-typ_cation-transptr_N"/>
</dbReference>
<evidence type="ECO:0000256" key="2">
    <source>
        <dbReference type="ARBA" id="ARBA00022692"/>
    </source>
</evidence>
<keyword evidence="2 8" id="KW-0812">Transmembrane</keyword>
<feature type="transmembrane region" description="Helical" evidence="8">
    <location>
        <begin position="606"/>
        <end position="629"/>
    </location>
</feature>
<protein>
    <submittedName>
        <fullName evidence="10">Cation transport ATPase, Ca2+-transporting ATPase</fullName>
        <ecNumber evidence="10">3.6.3.8</ecNumber>
    </submittedName>
</protein>
<dbReference type="AlphaFoldDB" id="A0A0G1J815"/>
<dbReference type="SMART" id="SM00831">
    <property type="entry name" value="Cation_ATPase_N"/>
    <property type="match status" value="1"/>
</dbReference>
<evidence type="ECO:0000256" key="4">
    <source>
        <dbReference type="ARBA" id="ARBA00022840"/>
    </source>
</evidence>
<evidence type="ECO:0000256" key="1">
    <source>
        <dbReference type="ARBA" id="ARBA00004141"/>
    </source>
</evidence>
<reference evidence="10 11" key="1">
    <citation type="journal article" date="2015" name="Nature">
        <title>rRNA introns, odd ribosomes, and small enigmatic genomes across a large radiation of phyla.</title>
        <authorList>
            <person name="Brown C.T."/>
            <person name="Hug L.A."/>
            <person name="Thomas B.C."/>
            <person name="Sharon I."/>
            <person name="Castelle C.J."/>
            <person name="Singh A."/>
            <person name="Wilkins M.J."/>
            <person name="Williams K.H."/>
            <person name="Banfield J.F."/>
        </authorList>
    </citation>
    <scope>NUCLEOTIDE SEQUENCE [LARGE SCALE GENOMIC DNA]</scope>
</reference>
<evidence type="ECO:0000313" key="11">
    <source>
        <dbReference type="Proteomes" id="UP000033901"/>
    </source>
</evidence>
<dbReference type="InterPro" id="IPR023299">
    <property type="entry name" value="ATPase_P-typ_cyto_dom_N"/>
</dbReference>
<dbReference type="InterPro" id="IPR023298">
    <property type="entry name" value="ATPase_P-typ_TM_dom_sf"/>
</dbReference>
<feature type="domain" description="Cation-transporting P-type ATPase N-terminal" evidence="9">
    <location>
        <begin position="2"/>
        <end position="61"/>
    </location>
</feature>
<dbReference type="GO" id="GO:0016887">
    <property type="term" value="F:ATP hydrolysis activity"/>
    <property type="evidence" value="ECO:0007669"/>
    <property type="project" value="InterPro"/>
</dbReference>
<dbReference type="InterPro" id="IPR023214">
    <property type="entry name" value="HAD_sf"/>
</dbReference>
<dbReference type="SUPFAM" id="SSF56784">
    <property type="entry name" value="HAD-like"/>
    <property type="match status" value="1"/>
</dbReference>
<keyword evidence="3" id="KW-0547">Nucleotide-binding</keyword>
<keyword evidence="4" id="KW-0067">ATP-binding</keyword>
<dbReference type="PROSITE" id="PS00154">
    <property type="entry name" value="ATPASE_E1_E2"/>
    <property type="match status" value="1"/>
</dbReference>
<dbReference type="SFLD" id="SFLDG00002">
    <property type="entry name" value="C1.7:_P-type_atpase_like"/>
    <property type="match status" value="1"/>
</dbReference>
<dbReference type="SUPFAM" id="SSF81653">
    <property type="entry name" value="Calcium ATPase, transduction domain A"/>
    <property type="match status" value="1"/>
</dbReference>
<evidence type="ECO:0000259" key="9">
    <source>
        <dbReference type="SMART" id="SM00831"/>
    </source>
</evidence>
<dbReference type="Gene3D" id="3.40.50.1000">
    <property type="entry name" value="HAD superfamily/HAD-like"/>
    <property type="match status" value="2"/>
</dbReference>
<dbReference type="EMBL" id="LCIZ01000009">
    <property type="protein sequence ID" value="KKT67430.1"/>
    <property type="molecule type" value="Genomic_DNA"/>
</dbReference>
<feature type="transmembrane region" description="Helical" evidence="8">
    <location>
        <begin position="216"/>
        <end position="233"/>
    </location>
</feature>
<dbReference type="InterPro" id="IPR059000">
    <property type="entry name" value="ATPase_P-type_domA"/>
</dbReference>
<dbReference type="Gene3D" id="2.70.150.10">
    <property type="entry name" value="Calcium-transporting ATPase, cytoplasmic transduction domain A"/>
    <property type="match status" value="1"/>
</dbReference>
<dbReference type="Pfam" id="PF00689">
    <property type="entry name" value="Cation_ATPase_C"/>
    <property type="match status" value="1"/>
</dbReference>
<dbReference type="InterPro" id="IPR001757">
    <property type="entry name" value="P_typ_ATPase"/>
</dbReference>
<dbReference type="GO" id="GO:0005524">
    <property type="term" value="F:ATP binding"/>
    <property type="evidence" value="ECO:0007669"/>
    <property type="project" value="UniProtKB-KW"/>
</dbReference>
<evidence type="ECO:0000256" key="3">
    <source>
        <dbReference type="ARBA" id="ARBA00022741"/>
    </source>
</evidence>
<dbReference type="Gene3D" id="1.20.1110.10">
    <property type="entry name" value="Calcium-transporting ATPase, transmembrane domain"/>
    <property type="match status" value="2"/>
</dbReference>
<sequence>MLPKEQGLTSQEAEARLEQFGPNILPEKRPPNDFLIFLSQLKNPLVYVLIFAGVVTLILRHTSDTAIIGLAVLVNTVLGFFQERKAGRALVALKKLITAQAEVIRDGKRQKIEAQEIVPGDIAVLSSGMKIPADGKLVYANRLFIDEAVLTGESQPVAKKEEETIFMGTVVSSGQGAMEVGITGEKTQVGKIALEVQAEPEDTPLRRQMAVFSKQLLILVSALTLFVFVIGIAKGENIVEIFKTAVALAVSAIPEGLIVSLTVVLAIGMQRILKRNGLVRNLASAETLGGVTTICVDKTGTLTEGKLRVVDIIGEKEELAKQAILANDLDDPIAISAFEWGRNFVKDYIQEHQRIDSIPFSPKERFFASLNEWKKGENMIFVNGAPDFLLEWSEIKGAKKREILQKIEELTGQGRRVVGMARKIVSSSKKRLTPSDVKEGLEWVGLLSFSDPVRGGVKEALEKARKAGIEIIVITGDYPATAEAVLAEIGMPVIQNEVILGEDLEKLGVEELSKKVKRIKLFARTTPDQKLKIVEALKKNGEVVAMMGDGVNDAPAINKADIGIVVGEATDVARESADLVLLNSNFATIVAAVEEGRAIFENIRKIILYLLSDAFGEIMIVITAIISGLPLPITAVQILWINLVSDGFPALALTVDPKRKGIMEEAPRSPKERVVTSRMKILIATVSIVSGIVALGFFIFVFQKGGDLKLARSVAFLTLGINSLVYVFAVRNLMVPFWKNNLFENRWLLVAVIVGFGLQATPFITNATRTFFDVSALPPLYWFIALALAVLMFIIVEVSKFLFRLKH</sequence>
<accession>A0A0G1J815</accession>
<feature type="transmembrane region" description="Helical" evidence="8">
    <location>
        <begin position="34"/>
        <end position="59"/>
    </location>
</feature>
<dbReference type="InterPro" id="IPR008250">
    <property type="entry name" value="ATPase_P-typ_transduc_dom_A_sf"/>
</dbReference>
<dbReference type="Pfam" id="PF00122">
    <property type="entry name" value="E1-E2_ATPase"/>
    <property type="match status" value="1"/>
</dbReference>
<dbReference type="InterPro" id="IPR044492">
    <property type="entry name" value="P_typ_ATPase_HD_dom"/>
</dbReference>
<dbReference type="SFLD" id="SFLDS00003">
    <property type="entry name" value="Haloacid_Dehalogenase"/>
    <property type="match status" value="1"/>
</dbReference>
<organism evidence="10 11">
    <name type="scientific">Candidatus Curtissbacteria bacterium GW2011_GWC1_44_33</name>
    <dbReference type="NCBI Taxonomy" id="1618413"/>
    <lineage>
        <taxon>Bacteria</taxon>
        <taxon>Candidatus Curtissiibacteriota</taxon>
    </lineage>
</organism>
<evidence type="ECO:0000256" key="6">
    <source>
        <dbReference type="ARBA" id="ARBA00022989"/>
    </source>
</evidence>
<feature type="transmembrane region" description="Helical" evidence="8">
    <location>
        <begin position="681"/>
        <end position="702"/>
    </location>
</feature>
<evidence type="ECO:0000256" key="5">
    <source>
        <dbReference type="ARBA" id="ARBA00022967"/>
    </source>
</evidence>
<keyword evidence="7 8" id="KW-0472">Membrane</keyword>
<feature type="transmembrane region" description="Helical" evidence="8">
    <location>
        <begin position="245"/>
        <end position="267"/>
    </location>
</feature>
<keyword evidence="5" id="KW-1278">Translocase</keyword>
<feature type="transmembrane region" description="Helical" evidence="8">
    <location>
        <begin position="635"/>
        <end position="655"/>
    </location>
</feature>
<evidence type="ECO:0000256" key="7">
    <source>
        <dbReference type="ARBA" id="ARBA00023136"/>
    </source>
</evidence>